<dbReference type="SUPFAM" id="SSF54373">
    <property type="entry name" value="FAD-linked reductases, C-terminal domain"/>
    <property type="match status" value="1"/>
</dbReference>
<protein>
    <recommendedName>
        <fullName evidence="5">glycine oxidase</fullName>
        <ecNumber evidence="5">1.4.3.19</ecNumber>
    </recommendedName>
</protein>
<reference evidence="7 8" key="2">
    <citation type="submission" date="2018-06" db="EMBL/GenBank/DDBJ databases">
        <authorList>
            <person name="Zhirakovskaya E."/>
        </authorList>
    </citation>
    <scope>NUCLEOTIDE SEQUENCE [LARGE SCALE GENOMIC DNA]</scope>
    <source>
        <strain evidence="7 8">FBKL4.011</strain>
    </source>
</reference>
<keyword evidence="8" id="KW-1185">Reference proteome</keyword>
<comment type="caution">
    <text evidence="7">The sequence shown here is derived from an EMBL/GenBank/DDBJ whole genome shotgun (WGS) entry which is preliminary data.</text>
</comment>
<evidence type="ECO:0000259" key="6">
    <source>
        <dbReference type="Pfam" id="PF01266"/>
    </source>
</evidence>
<reference evidence="7 8" key="1">
    <citation type="submission" date="2018-06" db="EMBL/GenBank/DDBJ databases">
        <title>Thermoflavimicrobium daqus sp. nov., a thermophilic microbe isolated from Moutai-flavour Daqu.</title>
        <authorList>
            <person name="Wang X."/>
            <person name="Zhou H."/>
        </authorList>
    </citation>
    <scope>NUCLEOTIDE SEQUENCE [LARGE SCALE GENOMIC DNA]</scope>
    <source>
        <strain evidence="7 8">FBKL4.011</strain>
    </source>
</reference>
<dbReference type="GO" id="GO:0009229">
    <property type="term" value="P:thiamine diphosphate biosynthetic process"/>
    <property type="evidence" value="ECO:0007669"/>
    <property type="project" value="UniProtKB-UniPathway"/>
</dbReference>
<evidence type="ECO:0000256" key="4">
    <source>
        <dbReference type="ARBA" id="ARBA00049872"/>
    </source>
</evidence>
<dbReference type="Pfam" id="PF01266">
    <property type="entry name" value="DAO"/>
    <property type="match status" value="1"/>
</dbReference>
<dbReference type="PANTHER" id="PTHR13847:SF289">
    <property type="entry name" value="GLYCINE OXIDASE"/>
    <property type="match status" value="1"/>
</dbReference>
<dbReference type="GO" id="GO:0043799">
    <property type="term" value="F:glycine oxidase activity"/>
    <property type="evidence" value="ECO:0007669"/>
    <property type="project" value="UniProtKB-EC"/>
</dbReference>
<dbReference type="AlphaFoldDB" id="A0A364K6H0"/>
<evidence type="ECO:0000256" key="5">
    <source>
        <dbReference type="ARBA" id="ARBA00050018"/>
    </source>
</evidence>
<dbReference type="SUPFAM" id="SSF51905">
    <property type="entry name" value="FAD/NAD(P)-binding domain"/>
    <property type="match status" value="1"/>
</dbReference>
<dbReference type="InterPro" id="IPR006076">
    <property type="entry name" value="FAD-dep_OxRdtase"/>
</dbReference>
<dbReference type="InterPro" id="IPR012727">
    <property type="entry name" value="Gly_oxidase_ThiO"/>
</dbReference>
<dbReference type="Gene3D" id="3.50.50.60">
    <property type="entry name" value="FAD/NAD(P)-binding domain"/>
    <property type="match status" value="1"/>
</dbReference>
<evidence type="ECO:0000313" key="8">
    <source>
        <dbReference type="Proteomes" id="UP000251213"/>
    </source>
</evidence>
<evidence type="ECO:0000256" key="3">
    <source>
        <dbReference type="ARBA" id="ARBA00023002"/>
    </source>
</evidence>
<dbReference type="Proteomes" id="UP000251213">
    <property type="component" value="Unassembled WGS sequence"/>
</dbReference>
<keyword evidence="2" id="KW-0784">Thiamine biosynthesis</keyword>
<dbReference type="OrthoDB" id="9794226at2"/>
<dbReference type="NCBIfam" id="TIGR02352">
    <property type="entry name" value="thiamin_ThiO"/>
    <property type="match status" value="1"/>
</dbReference>
<evidence type="ECO:0000256" key="2">
    <source>
        <dbReference type="ARBA" id="ARBA00022977"/>
    </source>
</evidence>
<dbReference type="EMBL" id="QJKK01000003">
    <property type="protein sequence ID" value="RAL25893.1"/>
    <property type="molecule type" value="Genomic_DNA"/>
</dbReference>
<sequence length="376" mass="41238">MDRVKQDVLIIGGGVIGCSIAYHLAKQGISVTILERDHIAAHSSSAAAGMLGAQSEMEKPDPLVDLSLQSRKMFPSLQEELFNMTGIDIELNPAGILKVATTDESKERLKQRGKWQREIGQEAYWLDERELCEKEPKLKGAQGALFLPNDHQVSAPKLTIALAKGAMQCGARLIEQSEVIEIKRDKDQIISVRTKSTTFFAAQVIIAAGIWSSEIGKLCGFHLPMVPLKGESLSIIPPYPMIHHTIFAENGYLVPKADDQIIIGATEIPSERSADVSAKGIMSLLQAAIQLVPELIQAKWGRCWAGIRPDTIDQKPYLGKIPDFKNLFVACGHRRNGILLSPITGKIMAEMVMGKSVDISSDFKVDRVMSGRGEFI</sequence>
<name>A0A364K6H0_9BACL</name>
<organism evidence="7 8">
    <name type="scientific">Thermoflavimicrobium daqui</name>
    <dbReference type="NCBI Taxonomy" id="2137476"/>
    <lineage>
        <taxon>Bacteria</taxon>
        <taxon>Bacillati</taxon>
        <taxon>Bacillota</taxon>
        <taxon>Bacilli</taxon>
        <taxon>Bacillales</taxon>
        <taxon>Thermoactinomycetaceae</taxon>
        <taxon>Thermoflavimicrobium</taxon>
    </lineage>
</organism>
<dbReference type="GO" id="GO:0005737">
    <property type="term" value="C:cytoplasm"/>
    <property type="evidence" value="ECO:0007669"/>
    <property type="project" value="TreeGrafter"/>
</dbReference>
<dbReference type="EC" id="1.4.3.19" evidence="5"/>
<accession>A0A364K6H0</accession>
<dbReference type="GO" id="GO:0009228">
    <property type="term" value="P:thiamine biosynthetic process"/>
    <property type="evidence" value="ECO:0007669"/>
    <property type="project" value="UniProtKB-KW"/>
</dbReference>
<dbReference type="InterPro" id="IPR036188">
    <property type="entry name" value="FAD/NAD-bd_sf"/>
</dbReference>
<proteinExistence type="predicted"/>
<keyword evidence="3" id="KW-0560">Oxidoreductase</keyword>
<dbReference type="PROSITE" id="PS51257">
    <property type="entry name" value="PROKAR_LIPOPROTEIN"/>
    <property type="match status" value="1"/>
</dbReference>
<evidence type="ECO:0000256" key="1">
    <source>
        <dbReference type="ARBA" id="ARBA00004948"/>
    </source>
</evidence>
<comment type="pathway">
    <text evidence="1">Cofactor biosynthesis; thiamine diphosphate biosynthesis.</text>
</comment>
<dbReference type="GO" id="GO:0050660">
    <property type="term" value="F:flavin adenine dinucleotide binding"/>
    <property type="evidence" value="ECO:0007669"/>
    <property type="project" value="InterPro"/>
</dbReference>
<comment type="catalytic activity">
    <reaction evidence="4">
        <text>glycine + O2 + H2O = glyoxylate + H2O2 + NH4(+)</text>
        <dbReference type="Rhea" id="RHEA:11532"/>
        <dbReference type="ChEBI" id="CHEBI:15377"/>
        <dbReference type="ChEBI" id="CHEBI:15379"/>
        <dbReference type="ChEBI" id="CHEBI:16240"/>
        <dbReference type="ChEBI" id="CHEBI:28938"/>
        <dbReference type="ChEBI" id="CHEBI:36655"/>
        <dbReference type="ChEBI" id="CHEBI:57305"/>
        <dbReference type="EC" id="1.4.3.19"/>
    </reaction>
</comment>
<dbReference type="PANTHER" id="PTHR13847">
    <property type="entry name" value="SARCOSINE DEHYDROGENASE-RELATED"/>
    <property type="match status" value="1"/>
</dbReference>
<dbReference type="Gene3D" id="3.30.9.10">
    <property type="entry name" value="D-Amino Acid Oxidase, subunit A, domain 2"/>
    <property type="match status" value="1"/>
</dbReference>
<dbReference type="UniPathway" id="UPA00060"/>
<evidence type="ECO:0000313" key="7">
    <source>
        <dbReference type="EMBL" id="RAL25893.1"/>
    </source>
</evidence>
<gene>
    <name evidence="7" type="primary">thiO</name>
    <name evidence="7" type="ORF">DL897_07395</name>
</gene>
<feature type="domain" description="FAD dependent oxidoreductase" evidence="6">
    <location>
        <begin position="7"/>
        <end position="351"/>
    </location>
</feature>